<dbReference type="Pfam" id="PF02776">
    <property type="entry name" value="TPP_enzyme_N"/>
    <property type="match status" value="1"/>
</dbReference>
<dbReference type="EC" id="4.1.1.74" evidence="14"/>
<dbReference type="InterPro" id="IPR012110">
    <property type="entry name" value="PDC/IPDC-like"/>
</dbReference>
<dbReference type="AlphaFoldDB" id="A0A564ZKT8"/>
<dbReference type="SUPFAM" id="SSF52518">
    <property type="entry name" value="Thiamin diphosphate-binding fold (THDP-binding)"/>
    <property type="match status" value="2"/>
</dbReference>
<dbReference type="GO" id="GO:0004737">
    <property type="term" value="F:pyruvate decarboxylase activity"/>
    <property type="evidence" value="ECO:0007669"/>
    <property type="project" value="TreeGrafter"/>
</dbReference>
<keyword evidence="7 10" id="KW-0786">Thiamine pyrophosphate</keyword>
<accession>A0A564ZKT8</accession>
<dbReference type="GO" id="GO:0000287">
    <property type="term" value="F:magnesium ion binding"/>
    <property type="evidence" value="ECO:0007669"/>
    <property type="project" value="InterPro"/>
</dbReference>
<dbReference type="GO" id="GO:0000949">
    <property type="term" value="P:aromatic amino acid family catabolic process to alcohol via Ehrlich pathway"/>
    <property type="evidence" value="ECO:0007669"/>
    <property type="project" value="TreeGrafter"/>
</dbReference>
<dbReference type="Gene3D" id="3.40.50.970">
    <property type="match status" value="2"/>
</dbReference>
<dbReference type="InterPro" id="IPR029035">
    <property type="entry name" value="DHS-like_NAD/FAD-binding_dom"/>
</dbReference>
<keyword evidence="15" id="KW-1185">Reference proteome</keyword>
<feature type="binding site" evidence="9">
    <location>
        <position position="452"/>
    </location>
    <ligand>
        <name>Mg(2+)</name>
        <dbReference type="ChEBI" id="CHEBI:18420"/>
    </ligand>
</feature>
<organism evidence="14 15">
    <name type="scientific">Candidatus Methylomirabilis lanthanidiphila</name>
    <dbReference type="NCBI Taxonomy" id="2211376"/>
    <lineage>
        <taxon>Bacteria</taxon>
        <taxon>Candidatus Methylomirabilota</taxon>
        <taxon>Candidatus Methylomirabilia</taxon>
        <taxon>Candidatus Methylomirabilales</taxon>
        <taxon>Candidatus Methylomirabilaceae</taxon>
        <taxon>Candidatus Methylomirabilis</taxon>
    </lineage>
</organism>
<proteinExistence type="inferred from homology"/>
<evidence type="ECO:0000256" key="10">
    <source>
        <dbReference type="RuleBase" id="RU362132"/>
    </source>
</evidence>
<keyword evidence="14" id="KW-0670">Pyruvate</keyword>
<keyword evidence="6 9" id="KW-0460">Magnesium</keyword>
<dbReference type="InterPro" id="IPR011766">
    <property type="entry name" value="TPP_enzyme_TPP-bd"/>
</dbReference>
<evidence type="ECO:0000256" key="4">
    <source>
        <dbReference type="ARBA" id="ARBA00022723"/>
    </source>
</evidence>
<dbReference type="PANTHER" id="PTHR43452">
    <property type="entry name" value="PYRUVATE DECARBOXYLASE"/>
    <property type="match status" value="1"/>
</dbReference>
<dbReference type="Gene3D" id="3.40.50.1220">
    <property type="entry name" value="TPP-binding domain"/>
    <property type="match status" value="1"/>
</dbReference>
<evidence type="ECO:0000256" key="9">
    <source>
        <dbReference type="PIRSR" id="PIRSR036565-2"/>
    </source>
</evidence>
<dbReference type="GO" id="GO:0005829">
    <property type="term" value="C:cytosol"/>
    <property type="evidence" value="ECO:0007669"/>
    <property type="project" value="TreeGrafter"/>
</dbReference>
<evidence type="ECO:0000256" key="3">
    <source>
        <dbReference type="ARBA" id="ARBA00007812"/>
    </source>
</evidence>
<sequence>MELCRYLFGRFKEAGVRHVFGLPGDFFLPFFRALEEEPGIEPVILTHEPSVGYAADAYARVQGLGVAAVTWGAGALNMVNATAQAYAERSPVLVLSGAPEIAHRDPDALLHHRVKTFDSQIRVYREVTGAAAALDDPAHAIAEVDRVIDSVLRTKRPGYIEIPRDLIRADVPVPSRREPEIRPKDERAANEALAEVLARIRVAELPAIYAGAEIRRFRLHDKLVALAEKYGLPVATSLDGKAVFPEQHPLFAGNYLGEIGSPRARKVLETADCVLMLGALMTDVNTGMYTARFDRRKVISAVHEGVTVSYHRFPDVSLEELMDALLALPEAPRRMEPLPPPMPPQPIPTGVLTPDAIIAVLNRVAAGRSVLYTADVGDAMFASVELATDMFLGPGYYSSMGFAVPAAIGAGLAAPDRRPIVLVGDGAFLMTGLDLVSCVRLGLHAVVILFNNHTHGMLAAMDGPARSYELPTPDYVRLAESLGARAFRVRTPEELEQALGIALGDATATIMIEAVIPPGTYSASMQRLGAVVHRLRRR</sequence>
<dbReference type="InterPro" id="IPR012000">
    <property type="entry name" value="Thiamin_PyroP_enz_cen_dom"/>
</dbReference>
<dbReference type="GO" id="GO:0030976">
    <property type="term" value="F:thiamine pyrophosphate binding"/>
    <property type="evidence" value="ECO:0007669"/>
    <property type="project" value="InterPro"/>
</dbReference>
<dbReference type="Proteomes" id="UP000334340">
    <property type="component" value="Unassembled WGS sequence"/>
</dbReference>
<comment type="similarity">
    <text evidence="3 10">Belongs to the TPP enzyme family.</text>
</comment>
<feature type="domain" description="Thiamine pyrophosphate enzyme N-terminal TPP-binding" evidence="13">
    <location>
        <begin position="1"/>
        <end position="111"/>
    </location>
</feature>
<dbReference type="InterPro" id="IPR000399">
    <property type="entry name" value="TPP-bd_CS"/>
</dbReference>
<dbReference type="Pfam" id="PF02775">
    <property type="entry name" value="TPP_enzyme_C"/>
    <property type="match status" value="1"/>
</dbReference>
<evidence type="ECO:0000256" key="2">
    <source>
        <dbReference type="ARBA" id="ARBA00001964"/>
    </source>
</evidence>
<keyword evidence="4 9" id="KW-0479">Metal-binding</keyword>
<dbReference type="PROSITE" id="PS00187">
    <property type="entry name" value="TPP_ENZYMES"/>
    <property type="match status" value="1"/>
</dbReference>
<evidence type="ECO:0000259" key="13">
    <source>
        <dbReference type="Pfam" id="PF02776"/>
    </source>
</evidence>
<dbReference type="CDD" id="cd07038">
    <property type="entry name" value="TPP_PYR_PDC_IPDC_like"/>
    <property type="match status" value="1"/>
</dbReference>
<evidence type="ECO:0000256" key="6">
    <source>
        <dbReference type="ARBA" id="ARBA00022842"/>
    </source>
</evidence>
<dbReference type="SUPFAM" id="SSF52467">
    <property type="entry name" value="DHS-like NAD/FAD-binding domain"/>
    <property type="match status" value="1"/>
</dbReference>
<dbReference type="PANTHER" id="PTHR43452:SF30">
    <property type="entry name" value="PYRUVATE DECARBOXYLASE ISOZYME 1-RELATED"/>
    <property type="match status" value="1"/>
</dbReference>
<dbReference type="PIRSF" id="PIRSF036565">
    <property type="entry name" value="Pyruvt_ip_decrb"/>
    <property type="match status" value="1"/>
</dbReference>
<dbReference type="GO" id="GO:0047434">
    <property type="term" value="F:indolepyruvate decarboxylase activity"/>
    <property type="evidence" value="ECO:0007669"/>
    <property type="project" value="UniProtKB-EC"/>
</dbReference>
<dbReference type="InterPro" id="IPR047213">
    <property type="entry name" value="TPP_PYR_PDC_IPDC-like"/>
</dbReference>
<comment type="cofactor">
    <cofactor evidence="2">
        <name>thiamine diphosphate</name>
        <dbReference type="ChEBI" id="CHEBI:58937"/>
    </cofactor>
</comment>
<evidence type="ECO:0000256" key="7">
    <source>
        <dbReference type="ARBA" id="ARBA00023052"/>
    </source>
</evidence>
<feature type="domain" description="Thiamine pyrophosphate enzyme TPP-binding" evidence="12">
    <location>
        <begin position="389"/>
        <end position="508"/>
    </location>
</feature>
<feature type="domain" description="Thiamine pyrophosphate enzyme central" evidence="11">
    <location>
        <begin position="194"/>
        <end position="318"/>
    </location>
</feature>
<evidence type="ECO:0000256" key="1">
    <source>
        <dbReference type="ARBA" id="ARBA00001920"/>
    </source>
</evidence>
<gene>
    <name evidence="14" type="ORF">MELA_01862</name>
</gene>
<feature type="binding site" evidence="9">
    <location>
        <position position="425"/>
    </location>
    <ligand>
        <name>Mg(2+)</name>
        <dbReference type="ChEBI" id="CHEBI:18420"/>
    </ligand>
</feature>
<evidence type="ECO:0000256" key="5">
    <source>
        <dbReference type="ARBA" id="ARBA00022793"/>
    </source>
</evidence>
<reference evidence="14 15" key="1">
    <citation type="submission" date="2019-07" db="EMBL/GenBank/DDBJ databases">
        <authorList>
            <person name="Cremers G."/>
        </authorList>
    </citation>
    <scope>NUCLEOTIDE SEQUENCE [LARGE SCALE GENOMIC DNA]</scope>
</reference>
<evidence type="ECO:0000313" key="15">
    <source>
        <dbReference type="Proteomes" id="UP000334340"/>
    </source>
</evidence>
<protein>
    <submittedName>
        <fullName evidence="14">Indole-3-pyruvate decarboxylase (Indolepyruvate decarboxylase)</fullName>
        <ecNumber evidence="14">4.1.1.74</ecNumber>
    </submittedName>
</protein>
<dbReference type="InterPro" id="IPR029061">
    <property type="entry name" value="THDP-binding"/>
</dbReference>
<dbReference type="Pfam" id="PF00205">
    <property type="entry name" value="TPP_enzyme_M"/>
    <property type="match status" value="1"/>
</dbReference>
<evidence type="ECO:0000256" key="8">
    <source>
        <dbReference type="ARBA" id="ARBA00023239"/>
    </source>
</evidence>
<evidence type="ECO:0000259" key="11">
    <source>
        <dbReference type="Pfam" id="PF00205"/>
    </source>
</evidence>
<keyword evidence="5" id="KW-0210">Decarboxylase</keyword>
<comment type="cofactor">
    <cofactor evidence="1">
        <name>a metal cation</name>
        <dbReference type="ChEBI" id="CHEBI:25213"/>
    </cofactor>
</comment>
<dbReference type="EMBL" id="CABIKM010000026">
    <property type="protein sequence ID" value="VUZ85477.1"/>
    <property type="molecule type" value="Genomic_DNA"/>
</dbReference>
<comment type="cofactor">
    <cofactor evidence="9">
        <name>Mg(2+)</name>
        <dbReference type="ChEBI" id="CHEBI:18420"/>
    </cofactor>
    <text evidence="9">Binds 1 Mg(2+) per subunit.</text>
</comment>
<evidence type="ECO:0000259" key="12">
    <source>
        <dbReference type="Pfam" id="PF02775"/>
    </source>
</evidence>
<keyword evidence="8 14" id="KW-0456">Lyase</keyword>
<evidence type="ECO:0000313" key="14">
    <source>
        <dbReference type="EMBL" id="VUZ85477.1"/>
    </source>
</evidence>
<dbReference type="InterPro" id="IPR012001">
    <property type="entry name" value="Thiamin_PyroP_enz_TPP-bd_dom"/>
</dbReference>
<name>A0A564ZKT8_9BACT</name>